<dbReference type="DNASU" id="3520566"/>
<dbReference type="InterPro" id="IPR012373">
    <property type="entry name" value="Ferrdict_sens_TM"/>
</dbReference>
<evidence type="ECO:0000313" key="5">
    <source>
        <dbReference type="Proteomes" id="UP000000547"/>
    </source>
</evidence>
<accession>Q47X54</accession>
<dbReference type="AlphaFoldDB" id="Q47X54"/>
<name>Q47X54_COLP3</name>
<dbReference type="HOGENOM" id="CLU_050192_0_2_6"/>
<dbReference type="RefSeq" id="WP_011044702.1">
    <property type="nucleotide sequence ID" value="NC_003910.7"/>
</dbReference>
<feature type="domain" description="FecR protein" evidence="2">
    <location>
        <begin position="176"/>
        <end position="268"/>
    </location>
</feature>
<feature type="compositionally biased region" description="Basic and acidic residues" evidence="1">
    <location>
        <begin position="1"/>
        <end position="11"/>
    </location>
</feature>
<gene>
    <name evidence="4" type="ordered locus">CPS_3958</name>
</gene>
<evidence type="ECO:0000259" key="3">
    <source>
        <dbReference type="Pfam" id="PF16220"/>
    </source>
</evidence>
<protein>
    <submittedName>
        <fullName evidence="4">Putative regulatory protein</fullName>
    </submittedName>
</protein>
<reference evidence="4" key="1">
    <citation type="journal article" date="2005" name="Proc. Natl. Acad. Sci. U.S.A.">
        <title>The psychrophilic lifestyle as revealed by the genome sequence of Colwellia psychrerythraea 34H through genomic and proteomic analyses.</title>
        <authorList>
            <person name="Methe B.A."/>
            <person name="Nelson K.E."/>
            <person name="Deming J.W."/>
            <person name="Momen B."/>
            <person name="Melamud E."/>
            <person name="Zhang X."/>
            <person name="Moult J."/>
            <person name="Madupu R."/>
            <person name="Nelson W.C."/>
            <person name="Dodson R.J."/>
            <person name="Brinkac L.M."/>
            <person name="Daugherty S.C."/>
            <person name="Durkin A.S."/>
            <person name="DeBoy R.T."/>
            <person name="Kolonay J.F."/>
            <person name="Sullivan S.A."/>
            <person name="Zhou L."/>
            <person name="Davidsen T.M."/>
            <person name="Wu M."/>
            <person name="Huston A.L."/>
            <person name="Lewis M."/>
            <person name="Weaver B."/>
            <person name="Weidman J.F."/>
            <person name="Khouri H."/>
            <person name="Utterback T.R."/>
            <person name="Feldblyum T.V."/>
            <person name="Fraser C.M."/>
        </authorList>
    </citation>
    <scope>NUCLEOTIDE SEQUENCE [LARGE SCALE GENOMIC DNA]</scope>
    <source>
        <strain evidence="4">34H</strain>
    </source>
</reference>
<dbReference type="KEGG" id="cps:CPS_3958"/>
<dbReference type="Gene3D" id="3.55.50.30">
    <property type="match status" value="1"/>
</dbReference>
<dbReference type="InterPro" id="IPR032623">
    <property type="entry name" value="FecR_N"/>
</dbReference>
<dbReference type="Pfam" id="PF16220">
    <property type="entry name" value="DUF4880"/>
    <property type="match status" value="1"/>
</dbReference>
<sequence length="396" mass="44614">MKPIDIKENKNPVESAQFGKTQDEPLSDKTHVQISDEATQWLLTIEEDDSENNQQALNAWLSLSAQHKKVYQQLQTLWEVADELPVDLFSEDLLGLSMTPSSAVNTSSRVNPYALKKESILAKFISFFTLRKTMYTASFASVIFATFITFTQYNREMVTTDKPLQVASSSTLRTNEYQTKLGEHKTITAQDGSIIVLAAKSQVFIDYSANRRDIHLLYGEALFTVEKDKERPFIVHNHGRSVQALGTIFNVRESKSAMQVSVLEGIVEVNVEPEVKSKVTNSSDKNQVATLVAGQALELDSLGQFSTTYAIEVNERMAWQDGRLNYVNTDLANVIFDLKRYSTLSIHIPNKQVANMGYTGSVIYDKVDDWLIALPYIFPVEVQRHGNSVVIVKRKE</sequence>
<evidence type="ECO:0000259" key="2">
    <source>
        <dbReference type="Pfam" id="PF04773"/>
    </source>
</evidence>
<evidence type="ECO:0000256" key="1">
    <source>
        <dbReference type="SAM" id="MobiDB-lite"/>
    </source>
</evidence>
<dbReference type="PANTHER" id="PTHR30273">
    <property type="entry name" value="PERIPLASMIC SIGNAL SENSOR AND SIGMA FACTOR ACTIVATOR FECR-RELATED"/>
    <property type="match status" value="1"/>
</dbReference>
<dbReference type="Proteomes" id="UP000000547">
    <property type="component" value="Chromosome"/>
</dbReference>
<evidence type="ECO:0000313" key="4">
    <source>
        <dbReference type="EMBL" id="AAZ26316.1"/>
    </source>
</evidence>
<dbReference type="InterPro" id="IPR006860">
    <property type="entry name" value="FecR"/>
</dbReference>
<proteinExistence type="predicted"/>
<dbReference type="EMBL" id="CP000083">
    <property type="protein sequence ID" value="AAZ26316.1"/>
    <property type="molecule type" value="Genomic_DNA"/>
</dbReference>
<dbReference type="GO" id="GO:0016989">
    <property type="term" value="F:sigma factor antagonist activity"/>
    <property type="evidence" value="ECO:0007669"/>
    <property type="project" value="TreeGrafter"/>
</dbReference>
<organism evidence="4 5">
    <name type="scientific">Colwellia psychrerythraea (strain 34H / ATCC BAA-681)</name>
    <name type="common">Vibrio psychroerythus</name>
    <dbReference type="NCBI Taxonomy" id="167879"/>
    <lineage>
        <taxon>Bacteria</taxon>
        <taxon>Pseudomonadati</taxon>
        <taxon>Pseudomonadota</taxon>
        <taxon>Gammaproteobacteria</taxon>
        <taxon>Alteromonadales</taxon>
        <taxon>Colwelliaceae</taxon>
        <taxon>Colwellia</taxon>
    </lineage>
</organism>
<dbReference type="Pfam" id="PF04773">
    <property type="entry name" value="FecR"/>
    <property type="match status" value="1"/>
</dbReference>
<dbReference type="STRING" id="167879.CPS_3958"/>
<feature type="region of interest" description="Disordered" evidence="1">
    <location>
        <begin position="1"/>
        <end position="28"/>
    </location>
</feature>
<dbReference type="Gene3D" id="2.60.120.1440">
    <property type="match status" value="1"/>
</dbReference>
<dbReference type="PANTHER" id="PTHR30273:SF2">
    <property type="entry name" value="PROTEIN FECR"/>
    <property type="match status" value="1"/>
</dbReference>
<feature type="domain" description="FecR N-terminal" evidence="3">
    <location>
        <begin position="36"/>
        <end position="77"/>
    </location>
</feature>